<keyword evidence="5" id="KW-1185">Reference proteome</keyword>
<name>A0A5B8U0K2_9ACTN</name>
<feature type="transmembrane region" description="Helical" evidence="2">
    <location>
        <begin position="210"/>
        <end position="229"/>
    </location>
</feature>
<feature type="compositionally biased region" description="Pro residues" evidence="1">
    <location>
        <begin position="272"/>
        <end position="283"/>
    </location>
</feature>
<reference evidence="4 5" key="1">
    <citation type="journal article" date="2018" name="J. Microbiol.">
        <title>Baekduia soli gen. nov., sp. nov., a novel bacterium isolated from the soil of Baekdu Mountain and proposal of a novel family name, Baekduiaceae fam. nov.</title>
        <authorList>
            <person name="An D.S."/>
            <person name="Siddiqi M.Z."/>
            <person name="Kim K.H."/>
            <person name="Yu H.S."/>
            <person name="Im W.T."/>
        </authorList>
    </citation>
    <scope>NUCLEOTIDE SEQUENCE [LARGE SCALE GENOMIC DNA]</scope>
    <source>
        <strain evidence="4 5">BR7-21</strain>
    </source>
</reference>
<dbReference type="SUPFAM" id="SSF48317">
    <property type="entry name" value="Acid phosphatase/Vanadium-dependent haloperoxidase"/>
    <property type="match status" value="1"/>
</dbReference>
<evidence type="ECO:0000313" key="5">
    <source>
        <dbReference type="Proteomes" id="UP000321805"/>
    </source>
</evidence>
<dbReference type="Pfam" id="PF01569">
    <property type="entry name" value="PAP2"/>
    <property type="match status" value="1"/>
</dbReference>
<dbReference type="OrthoDB" id="5289372at2"/>
<sequence length="300" mass="31068">MPFILLVVVACVAGALVALATARLHRPAALPPVDRAPSRLRDRLAPRLDREQATGLALTVAVVVVLAGGVVLAVLAVVVRSTDALSGIDSAVARWGDRHATGGSTQGLKLVTDLGETWLVVLAAVLVAAVELRRRGDRRVVPFLVLVIGGDKLVTTLVKTLIDRARPTLNPVAETLGPSFPSGHSSTAAAFWAAAALVAGRWCARRARPALAGAAAGIAVAVAASRVLLDVHWLTDVLGGLALGWAWFAVCAVAFGGRLLRPGGAPEVRPASGPPPAARPAWPPRAGSPRRRPPTHTPDR</sequence>
<protein>
    <submittedName>
        <fullName evidence="4">Phosphatase PAP2 family protein</fullName>
    </submittedName>
</protein>
<feature type="transmembrane region" description="Helical" evidence="2">
    <location>
        <begin position="56"/>
        <end position="79"/>
    </location>
</feature>
<feature type="transmembrane region" description="Helical" evidence="2">
    <location>
        <begin position="140"/>
        <end position="162"/>
    </location>
</feature>
<keyword evidence="2" id="KW-0472">Membrane</keyword>
<dbReference type="PANTHER" id="PTHR14969:SF13">
    <property type="entry name" value="AT30094P"/>
    <property type="match status" value="1"/>
</dbReference>
<feature type="region of interest" description="Disordered" evidence="1">
    <location>
        <begin position="264"/>
        <end position="300"/>
    </location>
</feature>
<dbReference type="KEGG" id="bsol:FSW04_02205"/>
<evidence type="ECO:0000259" key="3">
    <source>
        <dbReference type="SMART" id="SM00014"/>
    </source>
</evidence>
<dbReference type="RefSeq" id="WP_146915787.1">
    <property type="nucleotide sequence ID" value="NZ_CP042430.1"/>
</dbReference>
<dbReference type="EMBL" id="CP042430">
    <property type="protein sequence ID" value="QEC46506.1"/>
    <property type="molecule type" value="Genomic_DNA"/>
</dbReference>
<keyword evidence="2" id="KW-1133">Transmembrane helix</keyword>
<dbReference type="PANTHER" id="PTHR14969">
    <property type="entry name" value="SPHINGOSINE-1-PHOSPHATE PHOSPHOHYDROLASE"/>
    <property type="match status" value="1"/>
</dbReference>
<dbReference type="AlphaFoldDB" id="A0A5B8U0K2"/>
<evidence type="ECO:0000256" key="1">
    <source>
        <dbReference type="SAM" id="MobiDB-lite"/>
    </source>
</evidence>
<gene>
    <name evidence="4" type="ORF">FSW04_02205</name>
</gene>
<dbReference type="InterPro" id="IPR036938">
    <property type="entry name" value="PAP2/HPO_sf"/>
</dbReference>
<proteinExistence type="predicted"/>
<organism evidence="4 5">
    <name type="scientific">Baekduia soli</name>
    <dbReference type="NCBI Taxonomy" id="496014"/>
    <lineage>
        <taxon>Bacteria</taxon>
        <taxon>Bacillati</taxon>
        <taxon>Actinomycetota</taxon>
        <taxon>Thermoleophilia</taxon>
        <taxon>Solirubrobacterales</taxon>
        <taxon>Baekduiaceae</taxon>
        <taxon>Baekduia</taxon>
    </lineage>
</organism>
<feature type="transmembrane region" description="Helical" evidence="2">
    <location>
        <begin position="182"/>
        <end position="203"/>
    </location>
</feature>
<dbReference type="SMART" id="SM00014">
    <property type="entry name" value="acidPPc"/>
    <property type="match status" value="1"/>
</dbReference>
<feature type="domain" description="Phosphatidic acid phosphatase type 2/haloperoxidase" evidence="3">
    <location>
        <begin position="140"/>
        <end position="252"/>
    </location>
</feature>
<keyword evidence="2" id="KW-0812">Transmembrane</keyword>
<dbReference type="Gene3D" id="1.20.144.10">
    <property type="entry name" value="Phosphatidic acid phosphatase type 2/haloperoxidase"/>
    <property type="match status" value="2"/>
</dbReference>
<accession>A0A5B8U0K2</accession>
<dbReference type="InterPro" id="IPR000326">
    <property type="entry name" value="PAP2/HPO"/>
</dbReference>
<dbReference type="Proteomes" id="UP000321805">
    <property type="component" value="Chromosome"/>
</dbReference>
<evidence type="ECO:0000313" key="4">
    <source>
        <dbReference type="EMBL" id="QEC46506.1"/>
    </source>
</evidence>
<feature type="transmembrane region" description="Helical" evidence="2">
    <location>
        <begin position="241"/>
        <end position="260"/>
    </location>
</feature>
<evidence type="ECO:0000256" key="2">
    <source>
        <dbReference type="SAM" id="Phobius"/>
    </source>
</evidence>